<evidence type="ECO:0000256" key="10">
    <source>
        <dbReference type="ARBA" id="ARBA00023128"/>
    </source>
</evidence>
<evidence type="ECO:0007829" key="23">
    <source>
        <dbReference type="PeptideAtlas" id="A0A494C0J9"/>
    </source>
</evidence>
<reference evidence="21" key="5">
    <citation type="submission" date="2025-09" db="UniProtKB">
        <authorList>
            <consortium name="Ensembl"/>
        </authorList>
    </citation>
    <scope>IDENTIFICATION</scope>
</reference>
<keyword evidence="22" id="KW-1185">Reference proteome</keyword>
<evidence type="ECO:0000256" key="17">
    <source>
        <dbReference type="ARBA" id="ARBA00024565"/>
    </source>
</evidence>
<organism evidence="21 22">
    <name type="scientific">Homo sapiens</name>
    <name type="common">Human</name>
    <dbReference type="NCBI Taxonomy" id="9606"/>
    <lineage>
        <taxon>Eukaryota</taxon>
        <taxon>Metazoa</taxon>
        <taxon>Chordata</taxon>
        <taxon>Craniata</taxon>
        <taxon>Vertebrata</taxon>
        <taxon>Euteleostomi</taxon>
        <taxon>Mammalia</taxon>
        <taxon>Eutheria</taxon>
        <taxon>Euarchontoglires</taxon>
        <taxon>Primates</taxon>
        <taxon>Haplorrhini</taxon>
        <taxon>Catarrhini</taxon>
        <taxon>Hominidae</taxon>
        <taxon>Homo</taxon>
    </lineage>
</organism>
<reference evidence="21 22" key="2">
    <citation type="journal article" date="2004" name="Nature">
        <title>The DNA sequence and comparative analysis of human chromosome 5.</title>
        <authorList>
            <person name="Schmutz J."/>
            <person name="Martin J."/>
            <person name="Terry A."/>
            <person name="Couronne O."/>
            <person name="Grimwood J."/>
            <person name="Lowry S."/>
            <person name="Gordon L.A."/>
            <person name="Scott D."/>
            <person name="Xie G."/>
            <person name="Huang W."/>
            <person name="Hellsten U."/>
            <person name="Tran-Gyamfi M."/>
            <person name="She X."/>
            <person name="Prabhakar S."/>
            <person name="Aerts A."/>
            <person name="Altherr M."/>
            <person name="Bajorek E."/>
            <person name="Black S."/>
            <person name="Branscomb E."/>
            <person name="Caoile C."/>
            <person name="Challacombe J.F."/>
            <person name="Chan Y.M."/>
            <person name="Denys M."/>
            <person name="Detter J.C."/>
            <person name="Escobar J."/>
            <person name="Flowers D."/>
            <person name="Fotopulos D."/>
            <person name="Glavina T."/>
            <person name="Gomez M."/>
            <person name="Gonzales E."/>
            <person name="Goodstein D."/>
            <person name="Grigoriev I."/>
            <person name="Groza M."/>
            <person name="Hammon N."/>
            <person name="Hawkins T."/>
            <person name="Haydu L."/>
            <person name="Israni S."/>
            <person name="Jett J."/>
            <person name="Kadner K."/>
            <person name="Kimball H."/>
            <person name="Kobayashi A."/>
            <person name="Lopez F."/>
            <person name="Lou Y."/>
            <person name="Martinez D."/>
            <person name="Medina C."/>
            <person name="Morgan J."/>
            <person name="Nandkeshwar R."/>
            <person name="Noonan J.P."/>
            <person name="Pitluck S."/>
            <person name="Pollard M."/>
            <person name="Predki P."/>
            <person name="Priest J."/>
            <person name="Ramirez L."/>
            <person name="Retterer J."/>
            <person name="Rodriguez A."/>
            <person name="Rogers S."/>
            <person name="Salamov A."/>
            <person name="Salazar A."/>
            <person name="Thayer N."/>
            <person name="Tice H."/>
            <person name="Tsai M."/>
            <person name="Ustaszewska A."/>
            <person name="Vo N."/>
            <person name="Wheeler J."/>
            <person name="Wu K."/>
            <person name="Yang J."/>
            <person name="Dickson M."/>
            <person name="Cheng J.F."/>
            <person name="Eichler E.E."/>
            <person name="Olsen A."/>
            <person name="Pennacchio L.A."/>
            <person name="Rokhsar D.S."/>
            <person name="Richardson P."/>
            <person name="Lucas S.M."/>
            <person name="Myers R.M."/>
            <person name="Rubin E.M."/>
        </authorList>
    </citation>
    <scope>NUCLEOTIDE SEQUENCE [LARGE SCALE GENOMIC DNA]</scope>
</reference>
<dbReference type="ChiTaRS" id="ACSL6">
    <property type="organism name" value="human"/>
</dbReference>
<accession>A0A494C0J9</accession>
<sequence>MLTFFLVSGGSLWLFVEFVLSLLEKMQTQEILRILRLPELGDLGQFFRSLSATTLDSGGARRSVIGSGPQLLTHYYDDARTMYQVFRRGLSISGNGPCLGFRKPKQPYQWLSYQEVADRAEFLGSGLLQHNCKACTDQFIGVFAQNRPEWIIVELACYTYSMVVVPLYDTLGPGAIRYIINTADISTVIVDKPQKAVLLLEHVERKETPGLKLIILMDPFEEALKERGQKCGVVIKSMQAVEDCGQENHQAPVPPQPDDLSIVCFTSGTTGNPKGAMLTHGNVVADFSGFLKVTEKVIFPRQDDVLISFLPLAHMFERVIQSVVYCHGGRVGFFQGDIRLLSDDMKALCPTIFPVVPRLLNRMYDKIFSQANTPLKRWLLEFAAKRKQAEVRSGIIRNDSIWDELFFNKIQASLGGCVRMIVTGAAPASPTVLGFLRAALGCQVYEGYGQTECTAGCTFTTPGDWTSGHVGAPLPCNHIKLVDVEELNYWACKGEGEICVRGPNVFKGYLKDPDRTKEALDSDGWLHTGDIGKWLPGEYVAPEKIENIYIRSQPVAQIYVHGDSLKAFLVGIVVPDPEVMPSWAQKRGIEGTYADLCTNKDLKKAILEDMVRLGKESGLHSFEQVKAIHIHSDMFSVQNGLLTPTLKAKRPELREYFKKQIEELYSISM</sequence>
<dbReference type="GO" id="GO:0005789">
    <property type="term" value="C:endoplasmic reticulum membrane"/>
    <property type="evidence" value="ECO:0007669"/>
    <property type="project" value="UniProtKB-SubCell"/>
</dbReference>
<dbReference type="GO" id="GO:0005524">
    <property type="term" value="F:ATP binding"/>
    <property type="evidence" value="ECO:0007669"/>
    <property type="project" value="UniProtKB-KW"/>
</dbReference>
<evidence type="ECO:0000256" key="4">
    <source>
        <dbReference type="ARBA" id="ARBA00022787"/>
    </source>
</evidence>
<evidence type="ECO:0000313" key="22">
    <source>
        <dbReference type="Proteomes" id="UP000005640"/>
    </source>
</evidence>
<dbReference type="InterPro" id="IPR045311">
    <property type="entry name" value="LC-FACS_euk"/>
</dbReference>
<comment type="catalytic activity">
    <reaction evidence="13">
        <text>a long-chain fatty acid + ATP + CoA = a long-chain fatty acyl-CoA + AMP + diphosphate</text>
        <dbReference type="Rhea" id="RHEA:15421"/>
        <dbReference type="ChEBI" id="CHEBI:30616"/>
        <dbReference type="ChEBI" id="CHEBI:33019"/>
        <dbReference type="ChEBI" id="CHEBI:57287"/>
        <dbReference type="ChEBI" id="CHEBI:57560"/>
        <dbReference type="ChEBI" id="CHEBI:83139"/>
        <dbReference type="ChEBI" id="CHEBI:456215"/>
        <dbReference type="EC" id="6.2.1.3"/>
    </reaction>
    <physiologicalReaction direction="left-to-right" evidence="13">
        <dbReference type="Rhea" id="RHEA:15422"/>
    </physiologicalReaction>
</comment>
<dbReference type="ExpressionAtlas" id="A0A494C0J9">
    <property type="expression patterns" value="baseline and differential"/>
</dbReference>
<evidence type="ECO:0000313" key="21">
    <source>
        <dbReference type="Ensembl" id="ENSP00000498588.1"/>
    </source>
</evidence>
<keyword evidence="9 19" id="KW-0443">Lipid metabolism</keyword>
<evidence type="ECO:0000256" key="2">
    <source>
        <dbReference type="ARBA" id="ARBA00022598"/>
    </source>
</evidence>
<evidence type="ECO:0000256" key="14">
    <source>
        <dbReference type="ARBA" id="ARBA00024495"/>
    </source>
</evidence>
<dbReference type="CTD" id="23305"/>
<dbReference type="OpenTargets" id="ENSG00000164398"/>
<keyword evidence="8" id="KW-0460">Magnesium</keyword>
<gene>
    <name evidence="21" type="primary">ACSL6</name>
</gene>
<dbReference type="Ensembl" id="ENST00000651250.1">
    <property type="protein sequence ID" value="ENSP00000498588.1"/>
    <property type="gene ID" value="ENSG00000164398.15"/>
</dbReference>
<feature type="domain" description="AMP-dependent synthetase/ligase" evidence="20">
    <location>
        <begin position="107"/>
        <end position="510"/>
    </location>
</feature>
<evidence type="ECO:0000256" key="3">
    <source>
        <dbReference type="ARBA" id="ARBA00022741"/>
    </source>
</evidence>
<evidence type="ECO:0000256" key="6">
    <source>
        <dbReference type="ARBA" id="ARBA00022832"/>
    </source>
</evidence>
<keyword evidence="2 19" id="KW-0436">Ligase</keyword>
<dbReference type="GO" id="GO:0005741">
    <property type="term" value="C:mitochondrial outer membrane"/>
    <property type="evidence" value="ECO:0007669"/>
    <property type="project" value="UniProtKB-SubCell"/>
</dbReference>
<dbReference type="Ensembl" id="ENST00000651250.1">
    <property type="protein sequence ID" value="ENSP00000498588.1"/>
    <property type="gene ID" value="ENSG00000164398.16"/>
</dbReference>
<evidence type="ECO:0000256" key="19">
    <source>
        <dbReference type="RuleBase" id="RU369030"/>
    </source>
</evidence>
<dbReference type="GO" id="GO:0047676">
    <property type="term" value="F:arachidonate-CoA ligase activity"/>
    <property type="evidence" value="ECO:0007669"/>
    <property type="project" value="UniProtKB-EC"/>
</dbReference>
<dbReference type="Antibodypedia" id="25915">
    <property type="antibodies" value="201 antibodies from 29 providers"/>
</dbReference>
<comment type="catalytic activity">
    <reaction evidence="15 19">
        <text>15-hydroxy-(5Z,8Z,11Z,13E)-eicosatetraenoate + ATP + CoA = 15-hydroxy-(5Z,8Z,11Z,13E)-eicosatetraenoyl-CoA + AMP + diphosphate</text>
        <dbReference type="Rhea" id="RHEA:52116"/>
        <dbReference type="ChEBI" id="CHEBI:30616"/>
        <dbReference type="ChEBI" id="CHEBI:33019"/>
        <dbReference type="ChEBI" id="CHEBI:57287"/>
        <dbReference type="ChEBI" id="CHEBI:78832"/>
        <dbReference type="ChEBI" id="CHEBI:136409"/>
        <dbReference type="ChEBI" id="CHEBI:456215"/>
    </reaction>
    <physiologicalReaction direction="left-to-right" evidence="15 19">
        <dbReference type="Rhea" id="RHEA:52117"/>
    </physiologicalReaction>
</comment>
<dbReference type="PANTHER" id="PTHR43272:SF54">
    <property type="entry name" value="LONG-CHAIN-FATTY-ACID--COA LIGASE 6"/>
    <property type="match status" value="1"/>
</dbReference>
<dbReference type="RefSeq" id="NP_001392415.1">
    <property type="nucleotide sequence ID" value="NM_001405486.1"/>
</dbReference>
<keyword evidence="7 19" id="KW-0067">ATP-binding</keyword>
<dbReference type="EC" id="6.2.1.3" evidence="19"/>
<comment type="subcellular location">
    <subcellularLocation>
        <location evidence="19">Mitochondrion outer membrane</location>
        <topology evidence="19">Single-pass membrane protein</topology>
    </subcellularLocation>
    <subcellularLocation>
        <location evidence="19">Endoplasmic reticulum membrane</location>
        <topology evidence="19">Single-pass membrane protein</topology>
    </subcellularLocation>
</comment>
<dbReference type="SMR" id="A0A494C0J9"/>
<dbReference type="PROSITE" id="PS00455">
    <property type="entry name" value="AMP_BINDING"/>
    <property type="match status" value="1"/>
</dbReference>
<dbReference type="FunFam" id="3.40.50.12780:FF:000006">
    <property type="entry name" value="long-chain-fatty-acid--CoA ligase 6 isoform X2"/>
    <property type="match status" value="1"/>
</dbReference>
<comment type="function">
    <text evidence="19">Catalyzes the conversion of long-chain fatty acids to their active form acyl-CoAs for both synthesis of cellular lipids, and degradation via beta-oxidation.</text>
</comment>
<dbReference type="MassIVE" id="A0A494C0J9"/>
<dbReference type="OrthoDB" id="1700726at2759"/>
<dbReference type="InterPro" id="IPR020845">
    <property type="entry name" value="AMP-binding_CS"/>
</dbReference>
<reference evidence="21" key="4">
    <citation type="submission" date="2025-08" db="UniProtKB">
        <authorList>
            <consortium name="Ensembl"/>
        </authorList>
    </citation>
    <scope>IDENTIFICATION</scope>
</reference>
<evidence type="ECO:0000256" key="7">
    <source>
        <dbReference type="ARBA" id="ARBA00022840"/>
    </source>
</evidence>
<reference evidence="21 22" key="1">
    <citation type="journal article" date="2001" name="Nature">
        <title>Initial sequencing and analysis of the human genome.</title>
        <authorList>
            <consortium name="International Human Genome Sequencing Consortium"/>
            <person name="Lander E.S."/>
            <person name="Linton L.M."/>
            <person name="Birren B."/>
            <person name="Nusbaum C."/>
            <person name="Zody M.C."/>
            <person name="Baldwin J."/>
            <person name="Devon K."/>
            <person name="Dewar K."/>
            <person name="Doyle M."/>
            <person name="FitzHugh W."/>
            <person name="Funke R."/>
            <person name="Gage D."/>
            <person name="Harris K."/>
            <person name="Heaford A."/>
            <person name="Howland J."/>
            <person name="Kann L."/>
            <person name="Lehoczky J."/>
            <person name="LeVine R."/>
            <person name="McEwan P."/>
            <person name="McKernan K."/>
            <person name="Meldrim J."/>
            <person name="Mesirov J.P."/>
            <person name="Miranda C."/>
            <person name="Morris W."/>
            <person name="Naylor J."/>
            <person name="Raymond C."/>
            <person name="Rosetti M."/>
            <person name="Santos R."/>
            <person name="Sheridan A."/>
            <person name="Sougnez C."/>
            <person name="Stange-Thomann N."/>
            <person name="Stojanovic N."/>
            <person name="Subramanian A."/>
            <person name="Wyman D."/>
            <person name="Rogers J."/>
            <person name="Sulston J."/>
            <person name="Ainscough R."/>
            <person name="Beck S."/>
            <person name="Bentley D."/>
            <person name="Burton J."/>
            <person name="Clee C."/>
            <person name="Carter N."/>
            <person name="Coulson A."/>
            <person name="Deadman R."/>
            <person name="Deloukas P."/>
            <person name="Dunham A."/>
            <person name="Dunham I."/>
            <person name="Durbin R."/>
            <person name="French L."/>
            <person name="Grafham D."/>
            <person name="Gregory S."/>
            <person name="Hubbard T."/>
            <person name="Humphray S."/>
            <person name="Hunt A."/>
            <person name="Jones M."/>
            <person name="Lloyd C."/>
            <person name="McMurray A."/>
            <person name="Matthews L."/>
            <person name="Mercer S."/>
            <person name="Milne S."/>
            <person name="Mullikin J.C."/>
            <person name="Mungall A."/>
            <person name="Plumb R."/>
            <person name="Ross M."/>
            <person name="Shownkeen R."/>
            <person name="Sims S."/>
            <person name="Waterston R.H."/>
            <person name="Wilson R.K."/>
            <person name="Hillier L.W."/>
            <person name="McPherson J.D."/>
            <person name="Marra M.A."/>
            <person name="Mardis E.R."/>
            <person name="Fulton L.A."/>
            <person name="Chinwalla A.T."/>
            <person name="Pepin K.H."/>
            <person name="Gish W.R."/>
            <person name="Chissoe S.L."/>
            <person name="Wendl M.C."/>
            <person name="Delehaunty K.D."/>
            <person name="Miner T.L."/>
            <person name="Delehaunty A."/>
            <person name="Kramer J.B."/>
            <person name="Cook L.L."/>
            <person name="Fulton R.S."/>
            <person name="Johnson D.L."/>
            <person name="Minx P.J."/>
            <person name="Clifton S.W."/>
            <person name="Hawkins T."/>
            <person name="Branscomb E."/>
            <person name="Predki P."/>
            <person name="Richardson P."/>
            <person name="Wenning S."/>
            <person name="Slezak T."/>
            <person name="Doggett N."/>
            <person name="Cheng J.F."/>
            <person name="Olsen A."/>
            <person name="Lucas S."/>
            <person name="Elkin C."/>
            <person name="Uberbacher E."/>
            <person name="Frazier M."/>
            <person name="Gibbs R.A."/>
            <person name="Muzny D.M."/>
            <person name="Scherer S.E."/>
            <person name="Bouck J.B."/>
            <person name="Sodergren E.J."/>
            <person name="Worley K.C."/>
            <person name="Rives C.M."/>
            <person name="Gorrell J.H."/>
            <person name="Metzker M.L."/>
            <person name="Naylor S.L."/>
            <person name="Kucherlapati R.S."/>
            <person name="Nelson D.L."/>
            <person name="Weinstock G.M."/>
            <person name="Sakaki Y."/>
            <person name="Fujiyama A."/>
            <person name="Hattori M."/>
            <person name="Yada T."/>
            <person name="Toyoda A."/>
            <person name="Itoh T."/>
            <person name="Kawagoe C."/>
            <person name="Watanabe H."/>
            <person name="Totoki Y."/>
            <person name="Taylor T."/>
            <person name="Weissenbach J."/>
            <person name="Heilig R."/>
            <person name="Saurin W."/>
            <person name="Artiguenave F."/>
            <person name="Brottier P."/>
            <person name="Bruls T."/>
            <person name="Pelletier E."/>
            <person name="Robert C."/>
            <person name="Wincker P."/>
            <person name="Smith D.R."/>
            <person name="Doucette-Stamm L."/>
            <person name="Rubenfield M."/>
            <person name="Weinstock K."/>
            <person name="Lee H.M."/>
            <person name="Dubois J."/>
            <person name="Rosenthal A."/>
            <person name="Platzer M."/>
            <person name="Nyakatura G."/>
            <person name="Taudien S."/>
            <person name="Rump A."/>
            <person name="Yang H."/>
            <person name="Yu J."/>
            <person name="Wang J."/>
            <person name="Huang G."/>
            <person name="Gu J."/>
            <person name="Hood L."/>
            <person name="Rowen L."/>
            <person name="Madan A."/>
            <person name="Qin S."/>
            <person name="Davis R.W."/>
            <person name="Federspiel N.A."/>
            <person name="Abola A.P."/>
            <person name="Proctor M.J."/>
            <person name="Myers R.M."/>
            <person name="Schmutz J."/>
            <person name="Dickson M."/>
            <person name="Grimwood J."/>
            <person name="Cox D.R."/>
            <person name="Olson M.V."/>
            <person name="Kaul R."/>
            <person name="Raymond C."/>
            <person name="Shimizu N."/>
            <person name="Kawasaki K."/>
            <person name="Minoshima S."/>
            <person name="Evans G.A."/>
            <person name="Athanasiou M."/>
            <person name="Schultz R."/>
            <person name="Roe B.A."/>
            <person name="Chen F."/>
            <person name="Pan H."/>
            <person name="Ramser J."/>
            <person name="Lehrach H."/>
            <person name="Reinhardt R."/>
            <person name="McCombie W.R."/>
            <person name="de la Bastide M."/>
            <person name="Dedhia N."/>
            <person name="Blocker H."/>
            <person name="Hornischer K."/>
            <person name="Nordsiek G."/>
            <person name="Agarwala R."/>
            <person name="Aravind L."/>
            <person name="Bailey J.A."/>
            <person name="Bateman A."/>
            <person name="Batzoglou S."/>
            <person name="Birney E."/>
            <person name="Bork P."/>
            <person name="Brown D.G."/>
            <person name="Burge C.B."/>
            <person name="Cerutti L."/>
            <person name="Chen H.C."/>
            <person name="Church D."/>
            <person name="Clamp M."/>
            <person name="Copley R.R."/>
            <person name="Doerks T."/>
            <person name="Eddy S.R."/>
            <person name="Eichler E.E."/>
            <person name="Furey T.S."/>
            <person name="Galagan J."/>
            <person name="Gilbert J.G."/>
            <person name="Harmon C."/>
            <person name="Hayashizaki Y."/>
            <person name="Haussler D."/>
            <person name="Hermjakob H."/>
            <person name="Hokamp K."/>
            <person name="Jang W."/>
            <person name="Johnson L.S."/>
            <person name="Jones T.A."/>
            <person name="Kasif S."/>
            <person name="Kaspryzk A."/>
            <person name="Kennedy S."/>
            <person name="Kent W.J."/>
            <person name="Kitts P."/>
            <person name="Koonin E.V."/>
            <person name="Korf I."/>
            <person name="Kulp D."/>
            <person name="Lancet D."/>
            <person name="Lowe T.M."/>
            <person name="McLysaght A."/>
            <person name="Mikkelsen T."/>
            <person name="Moran J.V."/>
            <person name="Mulder N."/>
            <person name="Pollara V.J."/>
            <person name="Ponting C.P."/>
            <person name="Schuler G."/>
            <person name="Schultz J."/>
            <person name="Slater G."/>
            <person name="Smit A.F."/>
            <person name="Stupka E."/>
            <person name="Szustakowski J."/>
            <person name="Thierry-Mieg D."/>
            <person name="Thierry-Mieg J."/>
            <person name="Wagner L."/>
            <person name="Wallis J."/>
            <person name="Wheeler R."/>
            <person name="Williams A."/>
            <person name="Wolf Y.I."/>
            <person name="Wolfe K.H."/>
            <person name="Yang S.P."/>
            <person name="Yeh R.F."/>
            <person name="Collins F."/>
            <person name="Guyer M.S."/>
            <person name="Peterson J."/>
            <person name="Felsenfeld A."/>
            <person name="Wetterstrand K.A."/>
            <person name="Patrinos A."/>
            <person name="Morgan M.J."/>
            <person name="de Jong P."/>
            <person name="Catanese J.J."/>
            <person name="Osoegawa K."/>
            <person name="Shizuya H."/>
            <person name="Choi S."/>
            <person name="Chen Y.J."/>
        </authorList>
    </citation>
    <scope>NUCLEOTIDE SEQUENCE [LARGE SCALE GENOMIC DNA]</scope>
</reference>
<dbReference type="SUPFAM" id="SSF56801">
    <property type="entry name" value="Acetyl-CoA synthetase-like"/>
    <property type="match status" value="1"/>
</dbReference>
<reference evidence="21 22" key="3">
    <citation type="journal article" date="2004" name="Nature">
        <title>Finishing the euchromatic sequence of the human genome.</title>
        <authorList>
            <consortium name="International Human Genome Sequencing Consortium"/>
        </authorList>
    </citation>
    <scope>NUCLEOTIDE SEQUENCE [LARGE SCALE GENOMIC DNA]</scope>
</reference>
<dbReference type="GeneTree" id="ENSGT00940000162308"/>
<comment type="catalytic activity">
    <reaction evidence="17 19">
        <text>(E)-hexadec-2-enoate + ATP + CoA = (2E)-hexadecenoyl-CoA + AMP + diphosphate</text>
        <dbReference type="Rhea" id="RHEA:36139"/>
        <dbReference type="ChEBI" id="CHEBI:30616"/>
        <dbReference type="ChEBI" id="CHEBI:33019"/>
        <dbReference type="ChEBI" id="CHEBI:57287"/>
        <dbReference type="ChEBI" id="CHEBI:61526"/>
        <dbReference type="ChEBI" id="CHEBI:72745"/>
        <dbReference type="ChEBI" id="CHEBI:456215"/>
    </reaction>
    <physiologicalReaction direction="left-to-right" evidence="17 19">
        <dbReference type="Rhea" id="RHEA:36140"/>
    </physiologicalReaction>
</comment>
<keyword evidence="3 19" id="KW-0547">Nucleotide-binding</keyword>
<keyword evidence="23 24" id="KW-1267">Proteomics identification</keyword>
<dbReference type="AlphaFoldDB" id="A0A494C0J9"/>
<dbReference type="Pfam" id="PF00501">
    <property type="entry name" value="AMP-binding"/>
    <property type="match status" value="1"/>
</dbReference>
<comment type="similarity">
    <text evidence="1 19">Belongs to the ATP-dependent AMP-binding enzyme family.</text>
</comment>
<dbReference type="InterPro" id="IPR042099">
    <property type="entry name" value="ANL_N_sf"/>
</dbReference>
<dbReference type="EC" id="6.2.1.15" evidence="19"/>
<comment type="catalytic activity">
    <reaction evidence="18 19">
        <text>hexadecanoate + ATP + CoA = hexadecanoyl-CoA + AMP + diphosphate</text>
        <dbReference type="Rhea" id="RHEA:30751"/>
        <dbReference type="ChEBI" id="CHEBI:7896"/>
        <dbReference type="ChEBI" id="CHEBI:30616"/>
        <dbReference type="ChEBI" id="CHEBI:33019"/>
        <dbReference type="ChEBI" id="CHEBI:57287"/>
        <dbReference type="ChEBI" id="CHEBI:57379"/>
        <dbReference type="ChEBI" id="CHEBI:456215"/>
    </reaction>
    <physiologicalReaction direction="left-to-right" evidence="18 19">
        <dbReference type="Rhea" id="RHEA:30752"/>
    </physiologicalReaction>
</comment>
<keyword evidence="11" id="KW-0472">Membrane</keyword>
<evidence type="ECO:0000256" key="16">
    <source>
        <dbReference type="ARBA" id="ARBA00024548"/>
    </source>
</evidence>
<evidence type="ECO:0000256" key="12">
    <source>
        <dbReference type="ARBA" id="ARBA00024469"/>
    </source>
</evidence>
<evidence type="ECO:0000256" key="13">
    <source>
        <dbReference type="ARBA" id="ARBA00024484"/>
    </source>
</evidence>
<keyword evidence="10" id="KW-0496">Mitochondrion</keyword>
<keyword evidence="6 19" id="KW-0276">Fatty acid metabolism</keyword>
<evidence type="ECO:0000256" key="18">
    <source>
        <dbReference type="ARBA" id="ARBA00049139"/>
    </source>
</evidence>
<dbReference type="Bgee" id="ENSG00000164398">
    <property type="expression patterns" value="Expressed in lateral nuclear group of thalamus and 140 other cell types or tissues"/>
</dbReference>
<evidence type="ECO:0000256" key="1">
    <source>
        <dbReference type="ARBA" id="ARBA00006432"/>
    </source>
</evidence>
<dbReference type="HGNC" id="HGNC:16496">
    <property type="gene designation" value="ACSL6"/>
</dbReference>
<dbReference type="VEuPathDB" id="HostDB:ENSG00000164398"/>
<evidence type="ECO:0007829" key="24">
    <source>
        <dbReference type="ProteomicsDB" id="A0A494C0J9"/>
    </source>
</evidence>
<dbReference type="InterPro" id="IPR000873">
    <property type="entry name" value="AMP-dep_synth/lig_dom"/>
</dbReference>
<protein>
    <recommendedName>
        <fullName evidence="19">Long-chain-fatty-acid--CoA ligase</fullName>
        <ecNumber evidence="19">6.2.1.15</ecNumber>
        <ecNumber evidence="19">6.2.1.3</ecNumber>
    </recommendedName>
    <alternativeName>
        <fullName evidence="19">Acyl-CoA synthetase</fullName>
    </alternativeName>
    <alternativeName>
        <fullName evidence="19">Long-chain acyl-CoA synthetase</fullName>
    </alternativeName>
</protein>
<proteinExistence type="evidence at protein level"/>
<dbReference type="GeneID" id="23305"/>
<comment type="catalytic activity">
    <reaction evidence="12 19">
        <text>5-hydroxy-(6E,8Z,11Z,14Z)-eicosatetraenoate + ATP + CoA = 5-hydroxy-(6E,8Z,11Z,14Z)-eicosatetraenoyl-CoA + AMP + diphosphate</text>
        <dbReference type="Rhea" id="RHEA:52108"/>
        <dbReference type="ChEBI" id="CHEBI:30616"/>
        <dbReference type="ChEBI" id="CHEBI:33019"/>
        <dbReference type="ChEBI" id="CHEBI:57287"/>
        <dbReference type="ChEBI" id="CHEBI:65341"/>
        <dbReference type="ChEBI" id="CHEBI:136407"/>
        <dbReference type="ChEBI" id="CHEBI:456215"/>
    </reaction>
    <physiologicalReaction direction="left-to-right" evidence="12 19">
        <dbReference type="Rhea" id="RHEA:52109"/>
    </physiologicalReaction>
</comment>
<evidence type="ECO:0000256" key="11">
    <source>
        <dbReference type="ARBA" id="ARBA00023136"/>
    </source>
</evidence>
<evidence type="ECO:0000259" key="20">
    <source>
        <dbReference type="Pfam" id="PF00501"/>
    </source>
</evidence>
<dbReference type="Gene3D" id="3.40.50.12780">
    <property type="entry name" value="N-terminal domain of ligase-like"/>
    <property type="match status" value="1"/>
</dbReference>
<dbReference type="PANTHER" id="PTHR43272">
    <property type="entry name" value="LONG-CHAIN-FATTY-ACID--COA LIGASE"/>
    <property type="match status" value="1"/>
</dbReference>
<keyword evidence="4" id="KW-1000">Mitochondrion outer membrane</keyword>
<name>A0A494C0J9_HUMAN</name>
<evidence type="ECO:0000256" key="5">
    <source>
        <dbReference type="ARBA" id="ARBA00022824"/>
    </source>
</evidence>
<evidence type="ECO:0000256" key="9">
    <source>
        <dbReference type="ARBA" id="ARBA00023098"/>
    </source>
</evidence>
<evidence type="ECO:0000256" key="8">
    <source>
        <dbReference type="ARBA" id="ARBA00022842"/>
    </source>
</evidence>
<comment type="catalytic activity">
    <reaction evidence="16 19">
        <text>(5Z,8Z,11Z,14Z)-eicosatetraenoate + ATP + CoA = (5Z,8Z,11Z,14Z)-eicosatetraenoyl-CoA + AMP + diphosphate</text>
        <dbReference type="Rhea" id="RHEA:19713"/>
        <dbReference type="ChEBI" id="CHEBI:30616"/>
        <dbReference type="ChEBI" id="CHEBI:32395"/>
        <dbReference type="ChEBI" id="CHEBI:33019"/>
        <dbReference type="ChEBI" id="CHEBI:57287"/>
        <dbReference type="ChEBI" id="CHEBI:57368"/>
        <dbReference type="ChEBI" id="CHEBI:456215"/>
        <dbReference type="EC" id="6.2.1.15"/>
    </reaction>
    <physiologicalReaction direction="left-to-right" evidence="16 19">
        <dbReference type="Rhea" id="RHEA:19714"/>
    </physiologicalReaction>
</comment>
<comment type="catalytic activity">
    <reaction evidence="14 19">
        <text>12-hydroxy-(5Z,8Z,10E,14Z)-eicosatetraenoate + ATP + CoA = 12-hydroxy-(5Z,8Z,10E,14Z)-eicosatetraenoyl-CoA + AMP + diphosphate</text>
        <dbReference type="Rhea" id="RHEA:52112"/>
        <dbReference type="ChEBI" id="CHEBI:30616"/>
        <dbReference type="ChEBI" id="CHEBI:33019"/>
        <dbReference type="ChEBI" id="CHEBI:57287"/>
        <dbReference type="ChEBI" id="CHEBI:90718"/>
        <dbReference type="ChEBI" id="CHEBI:136408"/>
        <dbReference type="ChEBI" id="CHEBI:456215"/>
    </reaction>
    <physiologicalReaction direction="left-to-right" evidence="14 19">
        <dbReference type="Rhea" id="RHEA:52113"/>
    </physiologicalReaction>
</comment>
<dbReference type="Proteomes" id="UP000005640">
    <property type="component" value="Chromosome 5"/>
</dbReference>
<dbReference type="EMBL" id="AC034228">
    <property type="status" value="NOT_ANNOTATED_CDS"/>
    <property type="molecule type" value="Genomic_DNA"/>
</dbReference>
<evidence type="ECO:0000256" key="15">
    <source>
        <dbReference type="ARBA" id="ARBA00024532"/>
    </source>
</evidence>
<dbReference type="CDD" id="cd05927">
    <property type="entry name" value="LC-FACS_euk"/>
    <property type="match status" value="1"/>
</dbReference>
<keyword evidence="5" id="KW-0256">Endoplasmic reticulum</keyword>